<keyword evidence="3" id="KW-1185">Reference proteome</keyword>
<dbReference type="Pfam" id="PF12697">
    <property type="entry name" value="Abhydrolase_6"/>
    <property type="match status" value="1"/>
</dbReference>
<name>A0A1T4YUW6_9BACL</name>
<dbReference type="EMBL" id="FUYJ01000009">
    <property type="protein sequence ID" value="SKB05579.1"/>
    <property type="molecule type" value="Genomic_DNA"/>
</dbReference>
<feature type="domain" description="AB hydrolase-1" evidence="1">
    <location>
        <begin position="35"/>
        <end position="222"/>
    </location>
</feature>
<accession>A0A1T4YUW6</accession>
<evidence type="ECO:0000259" key="1">
    <source>
        <dbReference type="Pfam" id="PF12697"/>
    </source>
</evidence>
<evidence type="ECO:0000313" key="3">
    <source>
        <dbReference type="Proteomes" id="UP000190042"/>
    </source>
</evidence>
<evidence type="ECO:0000313" key="2">
    <source>
        <dbReference type="EMBL" id="SKB05579.1"/>
    </source>
</evidence>
<dbReference type="RefSeq" id="WP_078818608.1">
    <property type="nucleotide sequence ID" value="NZ_FUYJ01000009.1"/>
</dbReference>
<reference evidence="3" key="1">
    <citation type="submission" date="2017-02" db="EMBL/GenBank/DDBJ databases">
        <authorList>
            <person name="Varghese N."/>
            <person name="Submissions S."/>
        </authorList>
    </citation>
    <scope>NUCLEOTIDE SEQUENCE [LARGE SCALE GENOMIC DNA]</scope>
    <source>
        <strain evidence="3">DSM 23966</strain>
    </source>
</reference>
<dbReference type="InterPro" id="IPR050266">
    <property type="entry name" value="AB_hydrolase_sf"/>
</dbReference>
<dbReference type="Proteomes" id="UP000190042">
    <property type="component" value="Unassembled WGS sequence"/>
</dbReference>
<dbReference type="PANTHER" id="PTHR43798">
    <property type="entry name" value="MONOACYLGLYCEROL LIPASE"/>
    <property type="match status" value="1"/>
</dbReference>
<dbReference type="Gene3D" id="3.40.50.1820">
    <property type="entry name" value="alpha/beta hydrolase"/>
    <property type="match status" value="1"/>
</dbReference>
<dbReference type="InterPro" id="IPR029058">
    <property type="entry name" value="AB_hydrolase_fold"/>
</dbReference>
<proteinExistence type="predicted"/>
<sequence>MKKIPLLLLPGTLCDSRLWSHQVSHLSNVSDIQVCDITEADTIEEMAASVLEKAPPRFALAGLSLGGIVAIEITRQAPERVIKLALLNTTANPPYLPQQKNWEKLIDAVQKGKFIEVVQQNFIPNLLYQQHPLKESLNERIFSMATSVGETAYLNQLKAVSSKPDGFKVLPNIECDTLLIVGKEDALCTVKMHEEMQVNIPHSHLVVIEECGHLSTMEQPLLVTSAMKEWLVNGNEKNTCRSCEKCTCTSKEKSNEKGVANC</sequence>
<protein>
    <submittedName>
        <fullName evidence="2">Pimeloyl-ACP methyl ester carboxylesterase</fullName>
    </submittedName>
</protein>
<organism evidence="2 3">
    <name type="scientific">Sporosarcina newyorkensis</name>
    <dbReference type="NCBI Taxonomy" id="759851"/>
    <lineage>
        <taxon>Bacteria</taxon>
        <taxon>Bacillati</taxon>
        <taxon>Bacillota</taxon>
        <taxon>Bacilli</taxon>
        <taxon>Bacillales</taxon>
        <taxon>Caryophanaceae</taxon>
        <taxon>Sporosarcina</taxon>
    </lineage>
</organism>
<dbReference type="SUPFAM" id="SSF53474">
    <property type="entry name" value="alpha/beta-Hydrolases"/>
    <property type="match status" value="1"/>
</dbReference>
<gene>
    <name evidence="2" type="ORF">SAMN04244570_3682</name>
</gene>
<dbReference type="PANTHER" id="PTHR43798:SF29">
    <property type="entry name" value="AB HYDROLASE-1 DOMAIN-CONTAINING PROTEIN"/>
    <property type="match status" value="1"/>
</dbReference>
<dbReference type="AlphaFoldDB" id="A0A1T4YUW6"/>
<dbReference type="InterPro" id="IPR000073">
    <property type="entry name" value="AB_hydrolase_1"/>
</dbReference>
<dbReference type="PRINTS" id="PR00111">
    <property type="entry name" value="ABHYDROLASE"/>
</dbReference>